<reference evidence="9 10" key="2">
    <citation type="submission" date="2018-10" db="EMBL/GenBank/DDBJ databases">
        <authorList>
            <consortium name="Pathogen Informatics"/>
        </authorList>
    </citation>
    <scope>NUCLEOTIDE SEQUENCE [LARGE SCALE GENOMIC DNA]</scope>
</reference>
<keyword evidence="2 6" id="KW-0645">Protease</keyword>
<dbReference type="OrthoDB" id="5839471at2759"/>
<dbReference type="InterPro" id="IPR001969">
    <property type="entry name" value="Aspartic_peptidase_AS"/>
</dbReference>
<dbReference type="InterPro" id="IPR021109">
    <property type="entry name" value="Peptidase_aspartic_dom_sf"/>
</dbReference>
<evidence type="ECO:0000256" key="3">
    <source>
        <dbReference type="ARBA" id="ARBA00022750"/>
    </source>
</evidence>
<dbReference type="CDD" id="cd05471">
    <property type="entry name" value="pepsin_like"/>
    <property type="match status" value="1"/>
</dbReference>
<name>A0A0N4VR61_ENTVE</name>
<evidence type="ECO:0000256" key="4">
    <source>
        <dbReference type="ARBA" id="ARBA00022801"/>
    </source>
</evidence>
<evidence type="ECO:0000259" key="8">
    <source>
        <dbReference type="PROSITE" id="PS51767"/>
    </source>
</evidence>
<dbReference type="FunFam" id="2.40.70.10:FF:000115">
    <property type="entry name" value="Lysosomal aspartic protease"/>
    <property type="match status" value="1"/>
</dbReference>
<feature type="disulfide bond" evidence="5">
    <location>
        <begin position="104"/>
        <end position="108"/>
    </location>
</feature>
<evidence type="ECO:0000256" key="5">
    <source>
        <dbReference type="PIRSR" id="PIRSR601461-2"/>
    </source>
</evidence>
<dbReference type="AlphaFoldDB" id="A0A0N4VR61"/>
<reference evidence="11" key="1">
    <citation type="submission" date="2017-02" db="UniProtKB">
        <authorList>
            <consortium name="WormBaseParasite"/>
        </authorList>
    </citation>
    <scope>IDENTIFICATION</scope>
</reference>
<sequence length="416" mass="46080">MKLILLLAFAETITALVSNVQLYEIESRRTKLLRAGLWSKHLKQKNLLRTARKIDSKAVVAQQLNDYDDLEYVGNATIGSPKGQEFVVVLDTGSADFWIPDRNCITTCKNKHTFDSSKSKTYAADGRTWTVSYGDGSNATGFLGVDSITIGGINEEQLAISKQAFGQATSMSGFEQDVVDGILGLGFEDLSVTKVKPPLINAVNQRLLNEPLFTVWLARRGRKEGDVGGIITYGGYDKEHCGTTMLKVPLTRAAYWQFTITGVKVGNQGTCTKWDYDSKNDLYFIRCTSKKGNLGFFIGGKLFEIEPANYIIQIASNTCVLSLFGFSFGGYGPSWILGNPFIRQFCNIHYISERQIGFARSFQQGSHETSSGTSTDCVTELKKELNGSRRNALSLTTLMYSNTYLLAFLTGMTWQL</sequence>
<protein>
    <submittedName>
        <fullName evidence="11">Peptidase A1 domain-containing protein</fullName>
    </submittedName>
</protein>
<dbReference type="PRINTS" id="PR00792">
    <property type="entry name" value="PEPSIN"/>
</dbReference>
<dbReference type="WBParaSite" id="EVEC_0001352301-mRNA-1">
    <property type="protein sequence ID" value="EVEC_0001352301-mRNA-1"/>
    <property type="gene ID" value="EVEC_0001352301"/>
</dbReference>
<comment type="similarity">
    <text evidence="1 6">Belongs to the peptidase A1 family.</text>
</comment>
<proteinExistence type="inferred from homology"/>
<keyword evidence="3 6" id="KW-0064">Aspartyl protease</keyword>
<dbReference type="STRING" id="51028.A0A0N4VR61"/>
<keyword evidence="4 6" id="KW-0378">Hydrolase</keyword>
<feature type="chain" id="PRO_5043123139" evidence="7">
    <location>
        <begin position="16"/>
        <end position="416"/>
    </location>
</feature>
<dbReference type="Gene3D" id="2.40.70.10">
    <property type="entry name" value="Acid Proteases"/>
    <property type="match status" value="3"/>
</dbReference>
<feature type="signal peptide" evidence="7">
    <location>
        <begin position="1"/>
        <end position="15"/>
    </location>
</feature>
<keyword evidence="7" id="KW-0732">Signal</keyword>
<dbReference type="GO" id="GO:0005764">
    <property type="term" value="C:lysosome"/>
    <property type="evidence" value="ECO:0007669"/>
    <property type="project" value="TreeGrafter"/>
</dbReference>
<dbReference type="InterPro" id="IPR034164">
    <property type="entry name" value="Pepsin-like_dom"/>
</dbReference>
<dbReference type="EMBL" id="UXUI01015747">
    <property type="protein sequence ID" value="VDD97906.1"/>
    <property type="molecule type" value="Genomic_DNA"/>
</dbReference>
<evidence type="ECO:0000313" key="11">
    <source>
        <dbReference type="WBParaSite" id="EVEC_0001352301-mRNA-1"/>
    </source>
</evidence>
<evidence type="ECO:0000256" key="7">
    <source>
        <dbReference type="SAM" id="SignalP"/>
    </source>
</evidence>
<dbReference type="PANTHER" id="PTHR47966">
    <property type="entry name" value="BETA-SITE APP-CLEAVING ENZYME, ISOFORM A-RELATED"/>
    <property type="match status" value="1"/>
</dbReference>
<evidence type="ECO:0000256" key="2">
    <source>
        <dbReference type="ARBA" id="ARBA00022670"/>
    </source>
</evidence>
<gene>
    <name evidence="9" type="ORF">EVEC_LOCUS12657</name>
</gene>
<dbReference type="GO" id="GO:0004190">
    <property type="term" value="F:aspartic-type endopeptidase activity"/>
    <property type="evidence" value="ECO:0007669"/>
    <property type="project" value="UniProtKB-KW"/>
</dbReference>
<dbReference type="InterPro" id="IPR033121">
    <property type="entry name" value="PEPTIDASE_A1"/>
</dbReference>
<evidence type="ECO:0000313" key="9">
    <source>
        <dbReference type="EMBL" id="VDD97906.1"/>
    </source>
</evidence>
<dbReference type="InterPro" id="IPR001461">
    <property type="entry name" value="Aspartic_peptidase_A1"/>
</dbReference>
<keyword evidence="5" id="KW-1015">Disulfide bond</keyword>
<dbReference type="PROSITE" id="PS00141">
    <property type="entry name" value="ASP_PROTEASE"/>
    <property type="match status" value="1"/>
</dbReference>
<evidence type="ECO:0000256" key="6">
    <source>
        <dbReference type="RuleBase" id="RU000454"/>
    </source>
</evidence>
<dbReference type="PROSITE" id="PS51767">
    <property type="entry name" value="PEPTIDASE_A1"/>
    <property type="match status" value="1"/>
</dbReference>
<accession>A0A0N4VR61</accession>
<dbReference type="Pfam" id="PF00026">
    <property type="entry name" value="Asp"/>
    <property type="match status" value="2"/>
</dbReference>
<evidence type="ECO:0000313" key="10">
    <source>
        <dbReference type="Proteomes" id="UP000274131"/>
    </source>
</evidence>
<dbReference type="GO" id="GO:0006508">
    <property type="term" value="P:proteolysis"/>
    <property type="evidence" value="ECO:0007669"/>
    <property type="project" value="UniProtKB-KW"/>
</dbReference>
<feature type="domain" description="Peptidase A1" evidence="8">
    <location>
        <begin position="72"/>
        <end position="416"/>
    </location>
</feature>
<keyword evidence="10" id="KW-1185">Reference proteome</keyword>
<organism evidence="11">
    <name type="scientific">Enterobius vermicularis</name>
    <name type="common">Human pinworm</name>
    <dbReference type="NCBI Taxonomy" id="51028"/>
    <lineage>
        <taxon>Eukaryota</taxon>
        <taxon>Metazoa</taxon>
        <taxon>Ecdysozoa</taxon>
        <taxon>Nematoda</taxon>
        <taxon>Chromadorea</taxon>
        <taxon>Rhabditida</taxon>
        <taxon>Spirurina</taxon>
        <taxon>Oxyuridomorpha</taxon>
        <taxon>Oxyuroidea</taxon>
        <taxon>Oxyuridae</taxon>
        <taxon>Enterobius</taxon>
    </lineage>
</organism>
<dbReference type="SUPFAM" id="SSF50630">
    <property type="entry name" value="Acid proteases"/>
    <property type="match status" value="1"/>
</dbReference>
<dbReference type="Proteomes" id="UP000274131">
    <property type="component" value="Unassembled WGS sequence"/>
</dbReference>
<evidence type="ECO:0000256" key="1">
    <source>
        <dbReference type="ARBA" id="ARBA00007447"/>
    </source>
</evidence>
<dbReference type="PANTHER" id="PTHR47966:SF45">
    <property type="entry name" value="PEPTIDASE A1 DOMAIN-CONTAINING PROTEIN"/>
    <property type="match status" value="1"/>
</dbReference>